<gene>
    <name evidence="1" type="ORF">BofuT4_uP072560.1</name>
</gene>
<dbReference type="InParanoid" id="G2XPN3"/>
<evidence type="ECO:0000313" key="2">
    <source>
        <dbReference type="Proteomes" id="UP000008177"/>
    </source>
</evidence>
<dbReference type="HOGENOM" id="CLU_2704516_0_0_1"/>
<accession>G2XPN3</accession>
<dbReference type="EMBL" id="FQ790249">
    <property type="protein sequence ID" value="CCD33577.1"/>
    <property type="molecule type" value="Genomic_DNA"/>
</dbReference>
<organism evidence="1 2">
    <name type="scientific">Botryotinia fuckeliana (strain T4)</name>
    <name type="common">Noble rot fungus</name>
    <name type="synonym">Botrytis cinerea</name>
    <dbReference type="NCBI Taxonomy" id="999810"/>
    <lineage>
        <taxon>Eukaryota</taxon>
        <taxon>Fungi</taxon>
        <taxon>Dikarya</taxon>
        <taxon>Ascomycota</taxon>
        <taxon>Pezizomycotina</taxon>
        <taxon>Leotiomycetes</taxon>
        <taxon>Helotiales</taxon>
        <taxon>Sclerotiniaceae</taxon>
        <taxon>Botrytis</taxon>
    </lineage>
</organism>
<dbReference type="AlphaFoldDB" id="G2XPN3"/>
<evidence type="ECO:0000313" key="1">
    <source>
        <dbReference type="EMBL" id="CCD33577.1"/>
    </source>
</evidence>
<sequence length="73" mass="7764">MINKSLHSLFPITPAPSTAALALLSTTSLLRGATAPIRCYESIQTLASAKNGERHCMECVPGDNILTKGMYGE</sequence>
<dbReference type="Proteomes" id="UP000008177">
    <property type="component" value="Unplaced contigs"/>
</dbReference>
<proteinExistence type="predicted"/>
<reference evidence="2" key="1">
    <citation type="journal article" date="2011" name="PLoS Genet.">
        <title>Genomic analysis of the necrotrophic fungal pathogens Sclerotinia sclerotiorum and Botrytis cinerea.</title>
        <authorList>
            <person name="Amselem J."/>
            <person name="Cuomo C.A."/>
            <person name="van Kan J.A."/>
            <person name="Viaud M."/>
            <person name="Benito E.P."/>
            <person name="Couloux A."/>
            <person name="Coutinho P.M."/>
            <person name="de Vries R.P."/>
            <person name="Dyer P.S."/>
            <person name="Fillinger S."/>
            <person name="Fournier E."/>
            <person name="Gout L."/>
            <person name="Hahn M."/>
            <person name="Kohn L."/>
            <person name="Lapalu N."/>
            <person name="Plummer K.M."/>
            <person name="Pradier J.M."/>
            <person name="Quevillon E."/>
            <person name="Sharon A."/>
            <person name="Simon A."/>
            <person name="ten Have A."/>
            <person name="Tudzynski B."/>
            <person name="Tudzynski P."/>
            <person name="Wincker P."/>
            <person name="Andrew M."/>
            <person name="Anthouard V."/>
            <person name="Beever R.E."/>
            <person name="Beffa R."/>
            <person name="Benoit I."/>
            <person name="Bouzid O."/>
            <person name="Brault B."/>
            <person name="Chen Z."/>
            <person name="Choquer M."/>
            <person name="Collemare J."/>
            <person name="Cotton P."/>
            <person name="Danchin E.G."/>
            <person name="Da Silva C."/>
            <person name="Gautier A."/>
            <person name="Giraud C."/>
            <person name="Giraud T."/>
            <person name="Gonzalez C."/>
            <person name="Grossetete S."/>
            <person name="Guldener U."/>
            <person name="Henrissat B."/>
            <person name="Howlett B.J."/>
            <person name="Kodira C."/>
            <person name="Kretschmer M."/>
            <person name="Lappartient A."/>
            <person name="Leroch M."/>
            <person name="Levis C."/>
            <person name="Mauceli E."/>
            <person name="Neuveglise C."/>
            <person name="Oeser B."/>
            <person name="Pearson M."/>
            <person name="Poulain J."/>
            <person name="Poussereau N."/>
            <person name="Quesneville H."/>
            <person name="Rascle C."/>
            <person name="Schumacher J."/>
            <person name="Segurens B."/>
            <person name="Sexton A."/>
            <person name="Silva E."/>
            <person name="Sirven C."/>
            <person name="Soanes D.M."/>
            <person name="Talbot N.J."/>
            <person name="Templeton M."/>
            <person name="Yandava C."/>
            <person name="Yarden O."/>
            <person name="Zeng Q."/>
            <person name="Rollins J.A."/>
            <person name="Lebrun M.H."/>
            <person name="Dickman M."/>
        </authorList>
    </citation>
    <scope>NUCLEOTIDE SEQUENCE [LARGE SCALE GENOMIC DNA]</scope>
    <source>
        <strain evidence="2">T4</strain>
    </source>
</reference>
<protein>
    <submittedName>
        <fullName evidence="1">Uncharacterized protein</fullName>
    </submittedName>
</protein>
<name>G2XPN3_BOTF4</name>